<evidence type="ECO:0000259" key="1">
    <source>
        <dbReference type="Pfam" id="PF13628"/>
    </source>
</evidence>
<dbReference type="AlphaFoldDB" id="A0AAP5MBZ0"/>
<dbReference type="EMBL" id="JAALHA020000014">
    <property type="protein sequence ID" value="MDR9897693.1"/>
    <property type="molecule type" value="Genomic_DNA"/>
</dbReference>
<gene>
    <name evidence="2" type="ORF">G7B40_024445</name>
</gene>
<dbReference type="Proteomes" id="UP000667802">
    <property type="component" value="Unassembled WGS sequence"/>
</dbReference>
<sequence>MIKQGLATLLATGAFLYVGGKTLAQQTTPIQNTSGQSNQTQTTPISSNTKQFLNKTAQDSAYELASAELALQRAQSPQVAQVALHIFNDHAQFQRALLELARQHNMSVPVDLSKQDRSRLENLSHTQTRYSLRSGIHSRAS</sequence>
<dbReference type="RefSeq" id="WP_208348853.1">
    <property type="nucleotide sequence ID" value="NZ_JAALHA020000014.1"/>
</dbReference>
<reference evidence="3" key="1">
    <citation type="journal article" date="2021" name="Science">
        <title>Hunting the eagle killer: A cyanobacterial neurotoxin causes vacuolar myelinopathy.</title>
        <authorList>
            <person name="Breinlinger S."/>
            <person name="Phillips T.J."/>
            <person name="Haram B.N."/>
            <person name="Mares J."/>
            <person name="Martinez Yerena J.A."/>
            <person name="Hrouzek P."/>
            <person name="Sobotka R."/>
            <person name="Henderson W.M."/>
            <person name="Schmieder P."/>
            <person name="Williams S.M."/>
            <person name="Lauderdale J.D."/>
            <person name="Wilde H.D."/>
            <person name="Gerrin W."/>
            <person name="Kust A."/>
            <person name="Washington J.W."/>
            <person name="Wagner C."/>
            <person name="Geier B."/>
            <person name="Liebeke M."/>
            <person name="Enke H."/>
            <person name="Niedermeyer T.H.J."/>
            <person name="Wilde S.B."/>
        </authorList>
    </citation>
    <scope>NUCLEOTIDE SEQUENCE [LARGE SCALE GENOMIC DNA]</scope>
    <source>
        <strain evidence="3">Thurmond2011</strain>
    </source>
</reference>
<dbReference type="PANTHER" id="PTHR38593:SF1">
    <property type="entry name" value="BLR2558 PROTEIN"/>
    <property type="match status" value="1"/>
</dbReference>
<dbReference type="PANTHER" id="PTHR38593">
    <property type="entry name" value="BLR2558 PROTEIN"/>
    <property type="match status" value="1"/>
</dbReference>
<accession>A0AAP5MBZ0</accession>
<proteinExistence type="predicted"/>
<organism evidence="2 3">
    <name type="scientific">Aetokthonos hydrillicola Thurmond2011</name>
    <dbReference type="NCBI Taxonomy" id="2712845"/>
    <lineage>
        <taxon>Bacteria</taxon>
        <taxon>Bacillati</taxon>
        <taxon>Cyanobacteriota</taxon>
        <taxon>Cyanophyceae</taxon>
        <taxon>Nostocales</taxon>
        <taxon>Hapalosiphonaceae</taxon>
        <taxon>Aetokthonos</taxon>
    </lineage>
</organism>
<dbReference type="Pfam" id="PF13628">
    <property type="entry name" value="DUF4142"/>
    <property type="match status" value="1"/>
</dbReference>
<name>A0AAP5MBZ0_9CYAN</name>
<keyword evidence="3" id="KW-1185">Reference proteome</keyword>
<evidence type="ECO:0000313" key="2">
    <source>
        <dbReference type="EMBL" id="MDR9897693.1"/>
    </source>
</evidence>
<comment type="caution">
    <text evidence="2">The sequence shown here is derived from an EMBL/GenBank/DDBJ whole genome shotgun (WGS) entry which is preliminary data.</text>
</comment>
<feature type="domain" description="DUF4142" evidence="1">
    <location>
        <begin position="48"/>
        <end position="127"/>
    </location>
</feature>
<protein>
    <submittedName>
        <fullName evidence="2">DUF4142 domain-containing protein</fullName>
    </submittedName>
</protein>
<dbReference type="InterPro" id="IPR025419">
    <property type="entry name" value="DUF4142"/>
</dbReference>
<evidence type="ECO:0000313" key="3">
    <source>
        <dbReference type="Proteomes" id="UP000667802"/>
    </source>
</evidence>